<protein>
    <submittedName>
        <fullName evidence="2">Uncharacterized protein</fullName>
    </submittedName>
</protein>
<gene>
    <name evidence="2" type="ORF">A0J61_09907</name>
</gene>
<feature type="compositionally biased region" description="Polar residues" evidence="1">
    <location>
        <begin position="147"/>
        <end position="157"/>
    </location>
</feature>
<dbReference type="EMBL" id="LUGH01000969">
    <property type="protein sequence ID" value="OBZ82043.1"/>
    <property type="molecule type" value="Genomic_DNA"/>
</dbReference>
<name>A0A1C7MYZ7_9FUNG</name>
<dbReference type="Proteomes" id="UP000093000">
    <property type="component" value="Unassembled WGS sequence"/>
</dbReference>
<feature type="compositionally biased region" description="Low complexity" evidence="1">
    <location>
        <begin position="106"/>
        <end position="116"/>
    </location>
</feature>
<feature type="region of interest" description="Disordered" evidence="1">
    <location>
        <begin position="18"/>
        <end position="52"/>
    </location>
</feature>
<reference evidence="2 3" key="1">
    <citation type="submission" date="2016-03" db="EMBL/GenBank/DDBJ databases">
        <title>Choanephora cucurbitarum.</title>
        <authorList>
            <person name="Min B."/>
            <person name="Park H."/>
            <person name="Park J.-H."/>
            <person name="Shin H.-D."/>
            <person name="Choi I.-G."/>
        </authorList>
    </citation>
    <scope>NUCLEOTIDE SEQUENCE [LARGE SCALE GENOMIC DNA]</scope>
    <source>
        <strain evidence="2 3">KUS-F28377</strain>
    </source>
</reference>
<evidence type="ECO:0000256" key="1">
    <source>
        <dbReference type="SAM" id="MobiDB-lite"/>
    </source>
</evidence>
<dbReference type="InParanoid" id="A0A1C7MYZ7"/>
<feature type="region of interest" description="Disordered" evidence="1">
    <location>
        <begin position="134"/>
        <end position="157"/>
    </location>
</feature>
<comment type="caution">
    <text evidence="2">The sequence shown here is derived from an EMBL/GenBank/DDBJ whole genome shotgun (WGS) entry which is preliminary data.</text>
</comment>
<accession>A0A1C7MYZ7</accession>
<dbReference type="AlphaFoldDB" id="A0A1C7MYZ7"/>
<feature type="region of interest" description="Disordered" evidence="1">
    <location>
        <begin position="90"/>
        <end position="116"/>
    </location>
</feature>
<evidence type="ECO:0000313" key="3">
    <source>
        <dbReference type="Proteomes" id="UP000093000"/>
    </source>
</evidence>
<evidence type="ECO:0000313" key="2">
    <source>
        <dbReference type="EMBL" id="OBZ82043.1"/>
    </source>
</evidence>
<keyword evidence="3" id="KW-1185">Reference proteome</keyword>
<sequence>MLLHSLVSFFQPHKKNKTAEKEVVRTIPPPPPPIPSSYLENNPSTSSVSEFPSHSIHQKVEFEQSRNLLQLDFFNKVDYNQIASFPKFDHLLASPSSNSTPPPPLSETQPEPQSTLTSLNRRLTTTLKHRISINRSHRDKAVKKAASTPNFHNTQKK</sequence>
<feature type="compositionally biased region" description="Polar residues" evidence="1">
    <location>
        <begin position="38"/>
        <end position="52"/>
    </location>
</feature>
<organism evidence="2 3">
    <name type="scientific">Choanephora cucurbitarum</name>
    <dbReference type="NCBI Taxonomy" id="101091"/>
    <lineage>
        <taxon>Eukaryota</taxon>
        <taxon>Fungi</taxon>
        <taxon>Fungi incertae sedis</taxon>
        <taxon>Mucoromycota</taxon>
        <taxon>Mucoromycotina</taxon>
        <taxon>Mucoromycetes</taxon>
        <taxon>Mucorales</taxon>
        <taxon>Mucorineae</taxon>
        <taxon>Choanephoraceae</taxon>
        <taxon>Choanephoroideae</taxon>
        <taxon>Choanephora</taxon>
    </lineage>
</organism>
<feature type="compositionally biased region" description="Basic residues" evidence="1">
    <location>
        <begin position="134"/>
        <end position="143"/>
    </location>
</feature>
<dbReference type="OrthoDB" id="2269987at2759"/>
<proteinExistence type="predicted"/>